<reference evidence="3 4" key="1">
    <citation type="journal article" date="2021" name="Genome Biol.">
        <title>AFLAP: assembly-free linkage analysis pipeline using k-mers from genome sequencing data.</title>
        <authorList>
            <person name="Fletcher K."/>
            <person name="Zhang L."/>
            <person name="Gil J."/>
            <person name="Han R."/>
            <person name="Cavanaugh K."/>
            <person name="Michelmore R."/>
        </authorList>
    </citation>
    <scope>NUCLEOTIDE SEQUENCE [LARGE SCALE GENOMIC DNA]</scope>
    <source>
        <strain evidence="3 4">SF5</strain>
    </source>
</reference>
<evidence type="ECO:0000259" key="2">
    <source>
        <dbReference type="Pfam" id="PF13091"/>
    </source>
</evidence>
<comment type="caution">
    <text evidence="3">The sequence shown here is derived from an EMBL/GenBank/DDBJ whole genome shotgun (WGS) entry which is preliminary data.</text>
</comment>
<keyword evidence="4" id="KW-1185">Reference proteome</keyword>
<dbReference type="SUPFAM" id="SSF56024">
    <property type="entry name" value="Phospholipase D/nuclease"/>
    <property type="match status" value="1"/>
</dbReference>
<dbReference type="EMBL" id="SHOA02000012">
    <property type="protein sequence ID" value="TDH72723.1"/>
    <property type="molecule type" value="Genomic_DNA"/>
</dbReference>
<name>A0A976IJ36_BRELC</name>
<feature type="domain" description="Phospholipase D-like" evidence="2">
    <location>
        <begin position="320"/>
        <end position="438"/>
    </location>
</feature>
<dbReference type="KEGG" id="blac:94352602"/>
<evidence type="ECO:0000313" key="3">
    <source>
        <dbReference type="EMBL" id="TDH72723.1"/>
    </source>
</evidence>
<sequence length="500" mass="54096">MDRFNDAPMLGVGSDAVLAALATVVRKPKRLSSVTRASKTSTSSSIASIKSLRTARGSWNKDTQTLSKGHCTGTSHFAAVSSASLCSTDPQTVGIGSDAVLINTASVKSKRRKISLAKAAPTLPLVAANPLVDDASAGDVTNAAQPPHINCSSNSLLVSATSNSCADNNLSTQISMKFDGDTALSTSKSKRPAVTFSPSTNLTQAPNSGDLTSIAAPHAKSISSFTVQYPDVNNFSKDSLTGVTETCTGHEKVKRSLHNSDDKNEKLLPDVQFYDFEFNQAEDTETIPFTALQPFKRQTGSVVVGYWFNSDRCGETEFVKFIQKAVKRIQMGVDRIDQIQIIQEVCAAVSRGVVVQILLNYKKSCDGGLQWVKVLLEAGVKVCHSTEDFKWQGAIFDGQVVMQGFQSSMRSAIHDMDYTVVHTGPIAVSFECQFDEMWKAASKEVLNRSKCAKSAVQGGKRKSSNDLGNKSHDVQLGTKRYQEKRTSFPTTLEFLEMLGF</sequence>
<accession>A0A976IJ36</accession>
<protein>
    <recommendedName>
        <fullName evidence="2">Phospholipase D-like domain-containing protein</fullName>
    </recommendedName>
</protein>
<dbReference type="InterPro" id="IPR025202">
    <property type="entry name" value="PLD-like_dom"/>
</dbReference>
<evidence type="ECO:0000256" key="1">
    <source>
        <dbReference type="SAM" id="MobiDB-lite"/>
    </source>
</evidence>
<dbReference type="Gene3D" id="3.30.870.10">
    <property type="entry name" value="Endonuclease Chain A"/>
    <property type="match status" value="1"/>
</dbReference>
<dbReference type="OrthoDB" id="113523at2759"/>
<feature type="region of interest" description="Disordered" evidence="1">
    <location>
        <begin position="456"/>
        <end position="475"/>
    </location>
</feature>
<gene>
    <name evidence="3" type="ORF">CCR75_008884</name>
</gene>
<dbReference type="RefSeq" id="XP_067822222.1">
    <property type="nucleotide sequence ID" value="XM_067966931.1"/>
</dbReference>
<feature type="region of interest" description="Disordered" evidence="1">
    <location>
        <begin position="187"/>
        <end position="208"/>
    </location>
</feature>
<dbReference type="Proteomes" id="UP000294530">
    <property type="component" value="Unassembled WGS sequence"/>
</dbReference>
<evidence type="ECO:0000313" key="4">
    <source>
        <dbReference type="Proteomes" id="UP000294530"/>
    </source>
</evidence>
<dbReference type="Pfam" id="PF13091">
    <property type="entry name" value="PLDc_2"/>
    <property type="match status" value="1"/>
</dbReference>
<feature type="compositionally biased region" description="Polar residues" evidence="1">
    <location>
        <begin position="196"/>
        <end position="208"/>
    </location>
</feature>
<proteinExistence type="predicted"/>
<dbReference type="AlphaFoldDB" id="A0A976IJ36"/>
<organism evidence="3 4">
    <name type="scientific">Bremia lactucae</name>
    <name type="common">Lettuce downy mildew</name>
    <dbReference type="NCBI Taxonomy" id="4779"/>
    <lineage>
        <taxon>Eukaryota</taxon>
        <taxon>Sar</taxon>
        <taxon>Stramenopiles</taxon>
        <taxon>Oomycota</taxon>
        <taxon>Peronosporomycetes</taxon>
        <taxon>Peronosporales</taxon>
        <taxon>Peronosporaceae</taxon>
        <taxon>Bremia</taxon>
    </lineage>
</organism>
<dbReference type="GeneID" id="94352602"/>